<evidence type="ECO:0000313" key="2">
    <source>
        <dbReference type="Proteomes" id="UP000228934"/>
    </source>
</evidence>
<evidence type="ECO:0000313" key="1">
    <source>
        <dbReference type="EMBL" id="PIO26675.1"/>
    </source>
</evidence>
<dbReference type="AlphaFoldDB" id="A0A2G9RFW6"/>
<dbReference type="Proteomes" id="UP000228934">
    <property type="component" value="Unassembled WGS sequence"/>
</dbReference>
<organism evidence="1 2">
    <name type="scientific">Aquarana catesbeiana</name>
    <name type="common">American bullfrog</name>
    <name type="synonym">Rana catesbeiana</name>
    <dbReference type="NCBI Taxonomy" id="8400"/>
    <lineage>
        <taxon>Eukaryota</taxon>
        <taxon>Metazoa</taxon>
        <taxon>Chordata</taxon>
        <taxon>Craniata</taxon>
        <taxon>Vertebrata</taxon>
        <taxon>Euteleostomi</taxon>
        <taxon>Amphibia</taxon>
        <taxon>Batrachia</taxon>
        <taxon>Anura</taxon>
        <taxon>Neobatrachia</taxon>
        <taxon>Ranoidea</taxon>
        <taxon>Ranidae</taxon>
        <taxon>Aquarana</taxon>
    </lineage>
</organism>
<sequence>FFFLFSKFEEGFKKNKCICEHKCFKIVFNLEIDVYSNNTAPMGNVITNVVLNTFLCKTSRLAKYKTYDIKMAFLLHHNILQRTEMCLGNGACNIPPGLTERLVILLGA</sequence>
<proteinExistence type="predicted"/>
<reference evidence="2" key="1">
    <citation type="journal article" date="2017" name="Nat. Commun.">
        <title>The North American bullfrog draft genome provides insight into hormonal regulation of long noncoding RNA.</title>
        <authorList>
            <person name="Hammond S.A."/>
            <person name="Warren R.L."/>
            <person name="Vandervalk B.P."/>
            <person name="Kucuk E."/>
            <person name="Khan H."/>
            <person name="Gibb E.A."/>
            <person name="Pandoh P."/>
            <person name="Kirk H."/>
            <person name="Zhao Y."/>
            <person name="Jones M."/>
            <person name="Mungall A.J."/>
            <person name="Coope R."/>
            <person name="Pleasance S."/>
            <person name="Moore R.A."/>
            <person name="Holt R.A."/>
            <person name="Round J.M."/>
            <person name="Ohora S."/>
            <person name="Walle B.V."/>
            <person name="Veldhoen N."/>
            <person name="Helbing C.C."/>
            <person name="Birol I."/>
        </authorList>
    </citation>
    <scope>NUCLEOTIDE SEQUENCE [LARGE SCALE GENOMIC DNA]</scope>
</reference>
<gene>
    <name evidence="1" type="ORF">AB205_0202810</name>
</gene>
<feature type="non-terminal residue" evidence="1">
    <location>
        <position position="1"/>
    </location>
</feature>
<name>A0A2G9RFW6_AQUCT</name>
<dbReference type="EMBL" id="KV941606">
    <property type="protein sequence ID" value="PIO26675.1"/>
    <property type="molecule type" value="Genomic_DNA"/>
</dbReference>
<keyword evidence="2" id="KW-1185">Reference proteome</keyword>
<accession>A0A2G9RFW6</accession>
<protein>
    <submittedName>
        <fullName evidence="1">Uncharacterized protein</fullName>
    </submittedName>
</protein>